<proteinExistence type="predicted"/>
<dbReference type="AlphaFoldDB" id="A0AAE0GS13"/>
<keyword evidence="2" id="KW-1185">Reference proteome</keyword>
<reference evidence="1 2" key="1">
    <citation type="journal article" date="2015" name="Genome Biol. Evol.">
        <title>Comparative Genomics of a Bacterivorous Green Alga Reveals Evolutionary Causalities and Consequences of Phago-Mixotrophic Mode of Nutrition.</title>
        <authorList>
            <person name="Burns J.A."/>
            <person name="Paasch A."/>
            <person name="Narechania A."/>
            <person name="Kim E."/>
        </authorList>
    </citation>
    <scope>NUCLEOTIDE SEQUENCE [LARGE SCALE GENOMIC DNA]</scope>
    <source>
        <strain evidence="1 2">PLY_AMNH</strain>
    </source>
</reference>
<organism evidence="1 2">
    <name type="scientific">Cymbomonas tetramitiformis</name>
    <dbReference type="NCBI Taxonomy" id="36881"/>
    <lineage>
        <taxon>Eukaryota</taxon>
        <taxon>Viridiplantae</taxon>
        <taxon>Chlorophyta</taxon>
        <taxon>Pyramimonadophyceae</taxon>
        <taxon>Pyramimonadales</taxon>
        <taxon>Pyramimonadaceae</taxon>
        <taxon>Cymbomonas</taxon>
    </lineage>
</organism>
<comment type="caution">
    <text evidence="1">The sequence shown here is derived from an EMBL/GenBank/DDBJ whole genome shotgun (WGS) entry which is preliminary data.</text>
</comment>
<protein>
    <submittedName>
        <fullName evidence="1">Uncharacterized protein</fullName>
    </submittedName>
</protein>
<accession>A0AAE0GS13</accession>
<sequence length="207" mass="23044">MTFVMNQPLYEVEPNVFTRGIPINPSRLNRVQTDLSGAAHETPCHKALGGAYAISPDDDDELFERTELRTSRRASTKELGVYGDAQAICEGNLRSRPHFGALYQAAVDAPRGVDMLEVRDEIRDEVRCGKFAVSGWRCADAAAGAEREWDEIRCGKFAVSGWRCADAAAGAEREVRCAANLQWDEIRFDLTTSRGTMIAYTILDYKF</sequence>
<name>A0AAE0GS13_9CHLO</name>
<gene>
    <name evidence="1" type="ORF">CYMTET_9796</name>
</gene>
<evidence type="ECO:0000313" key="2">
    <source>
        <dbReference type="Proteomes" id="UP001190700"/>
    </source>
</evidence>
<evidence type="ECO:0000313" key="1">
    <source>
        <dbReference type="EMBL" id="KAK3282471.1"/>
    </source>
</evidence>
<dbReference type="EMBL" id="LGRX02003291">
    <property type="protein sequence ID" value="KAK3282471.1"/>
    <property type="molecule type" value="Genomic_DNA"/>
</dbReference>
<dbReference type="Proteomes" id="UP001190700">
    <property type="component" value="Unassembled WGS sequence"/>
</dbReference>